<reference evidence="1" key="1">
    <citation type="submission" date="2021-04" db="EMBL/GenBank/DDBJ databases">
        <authorList>
            <person name="Chebbi M.A.C M."/>
        </authorList>
    </citation>
    <scope>NUCLEOTIDE SEQUENCE</scope>
</reference>
<evidence type="ECO:0000313" key="2">
    <source>
        <dbReference type="Proteomes" id="UP000786811"/>
    </source>
</evidence>
<dbReference type="AlphaFoldDB" id="A0A8J2E2I9"/>
<protein>
    <submittedName>
        <fullName evidence="1">Uncharacterized protein</fullName>
    </submittedName>
</protein>
<gene>
    <name evidence="1" type="ORF">HICCMSTLAB_LOCUS1392</name>
</gene>
<dbReference type="EMBL" id="CAJNRD030001116">
    <property type="protein sequence ID" value="CAG5075238.1"/>
    <property type="molecule type" value="Genomic_DNA"/>
</dbReference>
<organism evidence="1 2">
    <name type="scientific">Cotesia congregata</name>
    <name type="common">Parasitoid wasp</name>
    <name type="synonym">Apanteles congregatus</name>
    <dbReference type="NCBI Taxonomy" id="51543"/>
    <lineage>
        <taxon>Eukaryota</taxon>
        <taxon>Metazoa</taxon>
        <taxon>Ecdysozoa</taxon>
        <taxon>Arthropoda</taxon>
        <taxon>Hexapoda</taxon>
        <taxon>Insecta</taxon>
        <taxon>Pterygota</taxon>
        <taxon>Neoptera</taxon>
        <taxon>Endopterygota</taxon>
        <taxon>Hymenoptera</taxon>
        <taxon>Apocrita</taxon>
        <taxon>Ichneumonoidea</taxon>
        <taxon>Braconidae</taxon>
        <taxon>Microgastrinae</taxon>
        <taxon>Cotesia</taxon>
    </lineage>
</organism>
<dbReference type="OrthoDB" id="426210at2759"/>
<sequence length="322" mass="37744">MWRDQSSGLRKRVRNSGNDGLSDLIDDKLTWFYNKLQEGIDQYVPVHKCKKDNFPCWFSNELKDKIRLKKAAHARYKKWKSQINYRNFSLLRSDCKKLSLMCYKSYVNRIESMIQSDPNCFWKFIKNKRRNNSDIPSNVFWDDLSADTGTDITNLFASYFESVYIPATILPILEYCSVIWSPYTDILTKQLERIQDKLCKYLSNTCWSRANASTSDDLRKHFKLNNLTNRRQVADMAFFYKVVNGIIDAPDICSSFEFAPANIMLRRKRLLKTTKSSKSYVVNGPHDRIVNLVNKLNGEVEFYGGTFSAFMSNIKRQLLMYT</sequence>
<dbReference type="Proteomes" id="UP000786811">
    <property type="component" value="Unassembled WGS sequence"/>
</dbReference>
<name>A0A8J2E2I9_COTCN</name>
<evidence type="ECO:0000313" key="1">
    <source>
        <dbReference type="EMBL" id="CAG5075238.1"/>
    </source>
</evidence>
<proteinExistence type="predicted"/>
<comment type="caution">
    <text evidence="1">The sequence shown here is derived from an EMBL/GenBank/DDBJ whole genome shotgun (WGS) entry which is preliminary data.</text>
</comment>
<keyword evidence="2" id="KW-1185">Reference proteome</keyword>
<accession>A0A8J2E2I9</accession>